<gene>
    <name evidence="1" type="ORF">AWC38_SpisGene4040</name>
</gene>
<dbReference type="EMBL" id="LSMT01000040">
    <property type="protein sequence ID" value="PFX31141.1"/>
    <property type="molecule type" value="Genomic_DNA"/>
</dbReference>
<dbReference type="PANTHER" id="PTHR34615">
    <property type="entry name" value="PX DOMAIN-CONTAINING PROTEIN"/>
    <property type="match status" value="1"/>
</dbReference>
<organism evidence="1 2">
    <name type="scientific">Stylophora pistillata</name>
    <name type="common">Smooth cauliflower coral</name>
    <dbReference type="NCBI Taxonomy" id="50429"/>
    <lineage>
        <taxon>Eukaryota</taxon>
        <taxon>Metazoa</taxon>
        <taxon>Cnidaria</taxon>
        <taxon>Anthozoa</taxon>
        <taxon>Hexacorallia</taxon>
        <taxon>Scleractinia</taxon>
        <taxon>Astrocoeniina</taxon>
        <taxon>Pocilloporidae</taxon>
        <taxon>Stylophora</taxon>
    </lineage>
</organism>
<sequence>MAKFEEFRHLLILYYDANLISDEEFLVLYEMFPSKNPNFPYDKYSRFALDNMSEAECKAEFRFRDMVPRFGSPVPILSMATNHVIDFLYNTHGHRLTRWNNALLNPPALEIYARLVHDKGAALQNCFGFVDGTVRPIARPDQHQRVMSNGHKRIHAIKFQSLVLPNGLITYLYGPQPVEEVNKMAQQGILFAILDELDVSDLLDYEDDVFILSVASTNMRRSLNRIEGYFEVTVPSYFGDEFKNHFRLTRNSCELLTREILASGVINAGNPFGRAPIPTEKQLLVYLWMMANGSETTRQVADRFNITMSSCGRVLQRVNSAVLSMRQRYIKWPNVNEMREIAQNFEDAGMPGTIGRWRNLSHLNHSSVKLMTEIIMGACVLHNFALVHDDFDESYFLDDGNDDDDDDCSGCDSFPRNRPAEQKRQHLLNLIAG</sequence>
<dbReference type="Proteomes" id="UP000225706">
    <property type="component" value="Unassembled WGS sequence"/>
</dbReference>
<proteinExistence type="predicted"/>
<evidence type="ECO:0000313" key="1">
    <source>
        <dbReference type="EMBL" id="PFX31141.1"/>
    </source>
</evidence>
<reference evidence="2" key="1">
    <citation type="journal article" date="2017" name="bioRxiv">
        <title>Comparative analysis of the genomes of Stylophora pistillata and Acropora digitifera provides evidence for extensive differences between species of corals.</title>
        <authorList>
            <person name="Voolstra C.R."/>
            <person name="Li Y."/>
            <person name="Liew Y.J."/>
            <person name="Baumgarten S."/>
            <person name="Zoccola D."/>
            <person name="Flot J.-F."/>
            <person name="Tambutte S."/>
            <person name="Allemand D."/>
            <person name="Aranda M."/>
        </authorList>
    </citation>
    <scope>NUCLEOTIDE SEQUENCE [LARGE SCALE GENOMIC DNA]</scope>
</reference>
<comment type="caution">
    <text evidence="1">The sequence shown here is derived from an EMBL/GenBank/DDBJ whole genome shotgun (WGS) entry which is preliminary data.</text>
</comment>
<evidence type="ECO:0000313" key="2">
    <source>
        <dbReference type="Proteomes" id="UP000225706"/>
    </source>
</evidence>
<evidence type="ECO:0008006" key="3">
    <source>
        <dbReference type="Google" id="ProtNLM"/>
    </source>
</evidence>
<dbReference type="AlphaFoldDB" id="A0A2B4SML4"/>
<dbReference type="STRING" id="50429.A0A2B4SML4"/>
<dbReference type="PANTHER" id="PTHR34615:SF1">
    <property type="entry name" value="PX DOMAIN-CONTAINING PROTEIN"/>
    <property type="match status" value="1"/>
</dbReference>
<protein>
    <recommendedName>
        <fullName evidence="3">DDE Tnp4 domain-containing protein</fullName>
    </recommendedName>
</protein>
<keyword evidence="2" id="KW-1185">Reference proteome</keyword>
<accession>A0A2B4SML4</accession>
<name>A0A2B4SML4_STYPI</name>
<dbReference type="OrthoDB" id="5983625at2759"/>